<comment type="caution">
    <text evidence="2">The sequence shown here is derived from an EMBL/GenBank/DDBJ whole genome shotgun (WGS) entry which is preliminary data.</text>
</comment>
<keyword evidence="1" id="KW-0812">Transmembrane</keyword>
<dbReference type="AlphaFoldDB" id="A0AAE1AQ74"/>
<dbReference type="Proteomes" id="UP001283361">
    <property type="component" value="Unassembled WGS sequence"/>
</dbReference>
<keyword evidence="1" id="KW-1133">Transmembrane helix</keyword>
<dbReference type="EMBL" id="JAWDGP010001430">
    <property type="protein sequence ID" value="KAK3791809.1"/>
    <property type="molecule type" value="Genomic_DNA"/>
</dbReference>
<name>A0AAE1AQ74_9GAST</name>
<feature type="transmembrane region" description="Helical" evidence="1">
    <location>
        <begin position="92"/>
        <end position="111"/>
    </location>
</feature>
<evidence type="ECO:0000256" key="1">
    <source>
        <dbReference type="SAM" id="Phobius"/>
    </source>
</evidence>
<reference evidence="2" key="1">
    <citation type="journal article" date="2023" name="G3 (Bethesda)">
        <title>A reference genome for the long-term kleptoplast-retaining sea slug Elysia crispata morphotype clarki.</title>
        <authorList>
            <person name="Eastman K.E."/>
            <person name="Pendleton A.L."/>
            <person name="Shaikh M.A."/>
            <person name="Suttiyut T."/>
            <person name="Ogas R."/>
            <person name="Tomko P."/>
            <person name="Gavelis G."/>
            <person name="Widhalm J.R."/>
            <person name="Wisecaver J.H."/>
        </authorList>
    </citation>
    <scope>NUCLEOTIDE SEQUENCE</scope>
    <source>
        <strain evidence="2">ECLA1</strain>
    </source>
</reference>
<keyword evidence="1" id="KW-0472">Membrane</keyword>
<proteinExistence type="predicted"/>
<evidence type="ECO:0000313" key="3">
    <source>
        <dbReference type="Proteomes" id="UP001283361"/>
    </source>
</evidence>
<gene>
    <name evidence="2" type="ORF">RRG08_028957</name>
</gene>
<organism evidence="2 3">
    <name type="scientific">Elysia crispata</name>
    <name type="common">lettuce slug</name>
    <dbReference type="NCBI Taxonomy" id="231223"/>
    <lineage>
        <taxon>Eukaryota</taxon>
        <taxon>Metazoa</taxon>
        <taxon>Spiralia</taxon>
        <taxon>Lophotrochozoa</taxon>
        <taxon>Mollusca</taxon>
        <taxon>Gastropoda</taxon>
        <taxon>Heterobranchia</taxon>
        <taxon>Euthyneura</taxon>
        <taxon>Panpulmonata</taxon>
        <taxon>Sacoglossa</taxon>
        <taxon>Placobranchoidea</taxon>
        <taxon>Plakobranchidae</taxon>
        <taxon>Elysia</taxon>
    </lineage>
</organism>
<keyword evidence="3" id="KW-1185">Reference proteome</keyword>
<sequence>MYECCWPSPRLVEDFPGLGREVMLDKRERWAVSIWPAQQGILIAFFAPLGEVNYALRVRSPPAASQPLHYFSPRLKLIVKGEKNQTLLRYKLCILMSCGNFFFLSFDFVFLKSVDL</sequence>
<protein>
    <submittedName>
        <fullName evidence="2">Uncharacterized protein</fullName>
    </submittedName>
</protein>
<accession>A0AAE1AQ74</accession>
<evidence type="ECO:0000313" key="2">
    <source>
        <dbReference type="EMBL" id="KAK3791809.1"/>
    </source>
</evidence>